<dbReference type="AlphaFoldDB" id="A0A9P6FK61"/>
<dbReference type="EMBL" id="JAABOA010005644">
    <property type="protein sequence ID" value="KAF9575012.1"/>
    <property type="molecule type" value="Genomic_DNA"/>
</dbReference>
<protein>
    <submittedName>
        <fullName evidence="2">Uncharacterized protein</fullName>
    </submittedName>
</protein>
<feature type="region of interest" description="Disordered" evidence="1">
    <location>
        <begin position="62"/>
        <end position="135"/>
    </location>
</feature>
<comment type="caution">
    <text evidence="2">The sequence shown here is derived from an EMBL/GenBank/DDBJ whole genome shotgun (WGS) entry which is preliminary data.</text>
</comment>
<dbReference type="Proteomes" id="UP000780801">
    <property type="component" value="Unassembled WGS sequence"/>
</dbReference>
<name>A0A9P6FK61_9FUNG</name>
<feature type="region of interest" description="Disordered" evidence="1">
    <location>
        <begin position="1"/>
        <end position="39"/>
    </location>
</feature>
<feature type="compositionally biased region" description="Low complexity" evidence="1">
    <location>
        <begin position="28"/>
        <end position="39"/>
    </location>
</feature>
<accession>A0A9P6FK61</accession>
<keyword evidence="3" id="KW-1185">Reference proteome</keyword>
<dbReference type="OrthoDB" id="2437611at2759"/>
<feature type="non-terminal residue" evidence="2">
    <location>
        <position position="333"/>
    </location>
</feature>
<feature type="region of interest" description="Disordered" evidence="1">
    <location>
        <begin position="313"/>
        <end position="333"/>
    </location>
</feature>
<gene>
    <name evidence="2" type="ORF">BGW38_008263</name>
</gene>
<sequence length="333" mass="37097">MSSSIHASPGSYHNIGDGPHSSSQEHLATTVAPSSSTTSLGYSSSVLQSHFEANFSKIASFSSPRSSARSRRSTPAGINHVSEESNYSTYSTPPHTATAFHTGLAPHYGSGASSLHSRDPHDVAHKENTSKGSIVGNSSSIEKAFRKAKTFLDERAKPKARAASLWIFLDATFEFDQAKFFQDHAEQVFTVTRESFWHQVDKFKQKPDRNNSLQSKDVVAVQKTLLLLRLIFLYLPDRMKNGWHKQEIANMLAQVLCHKNHPRIRIFGFRLLLLWINDQTVEYPEAIYLFSNSISLDLFMYDGEDLSMDYASSSQTKLPSMSSGSSGRKTAKQ</sequence>
<evidence type="ECO:0000256" key="1">
    <source>
        <dbReference type="SAM" id="MobiDB-lite"/>
    </source>
</evidence>
<feature type="compositionally biased region" description="Basic and acidic residues" evidence="1">
    <location>
        <begin position="116"/>
        <end position="129"/>
    </location>
</feature>
<feature type="compositionally biased region" description="Polar residues" evidence="1">
    <location>
        <begin position="84"/>
        <end position="95"/>
    </location>
</feature>
<evidence type="ECO:0000313" key="2">
    <source>
        <dbReference type="EMBL" id="KAF9575012.1"/>
    </source>
</evidence>
<evidence type="ECO:0000313" key="3">
    <source>
        <dbReference type="Proteomes" id="UP000780801"/>
    </source>
</evidence>
<reference evidence="2" key="1">
    <citation type="journal article" date="2020" name="Fungal Divers.">
        <title>Resolving the Mortierellaceae phylogeny through synthesis of multi-gene phylogenetics and phylogenomics.</title>
        <authorList>
            <person name="Vandepol N."/>
            <person name="Liber J."/>
            <person name="Desiro A."/>
            <person name="Na H."/>
            <person name="Kennedy M."/>
            <person name="Barry K."/>
            <person name="Grigoriev I.V."/>
            <person name="Miller A.N."/>
            <person name="O'Donnell K."/>
            <person name="Stajich J.E."/>
            <person name="Bonito G."/>
        </authorList>
    </citation>
    <scope>NUCLEOTIDE SEQUENCE</scope>
    <source>
        <strain evidence="2">KOD1015</strain>
    </source>
</reference>
<organism evidence="2 3">
    <name type="scientific">Lunasporangiospora selenospora</name>
    <dbReference type="NCBI Taxonomy" id="979761"/>
    <lineage>
        <taxon>Eukaryota</taxon>
        <taxon>Fungi</taxon>
        <taxon>Fungi incertae sedis</taxon>
        <taxon>Mucoromycota</taxon>
        <taxon>Mortierellomycotina</taxon>
        <taxon>Mortierellomycetes</taxon>
        <taxon>Mortierellales</taxon>
        <taxon>Mortierellaceae</taxon>
        <taxon>Lunasporangiospora</taxon>
    </lineage>
</organism>
<proteinExistence type="predicted"/>